<dbReference type="AlphaFoldDB" id="A0A399M482"/>
<evidence type="ECO:0000313" key="1">
    <source>
        <dbReference type="EMBL" id="RII76593.1"/>
    </source>
</evidence>
<evidence type="ECO:0000313" key="2">
    <source>
        <dbReference type="Proteomes" id="UP000265875"/>
    </source>
</evidence>
<dbReference type="Proteomes" id="UP000265875">
    <property type="component" value="Unassembled WGS sequence"/>
</dbReference>
<gene>
    <name evidence="1" type="ORF">D0894_15615</name>
</gene>
<accession>A0A399M482</accession>
<comment type="caution">
    <text evidence="1">The sequence shown here is derived from an EMBL/GenBank/DDBJ whole genome shotgun (WGS) entry which is preliminary data.</text>
</comment>
<reference evidence="1 2" key="1">
    <citation type="submission" date="2018-08" db="EMBL/GenBank/DDBJ databases">
        <title>Draft genome sequence of the cyanotroph, Pseudomonas monteilii BCN3.</title>
        <authorList>
            <person name="Jones L.B."/>
            <person name="Kunz D.A."/>
        </authorList>
    </citation>
    <scope>NUCLEOTIDE SEQUENCE [LARGE SCALE GENOMIC DNA]</scope>
    <source>
        <strain evidence="1 2">BCN3</strain>
    </source>
</reference>
<organism evidence="1 2">
    <name type="scientific">Pseudomonas monteilii</name>
    <dbReference type="NCBI Taxonomy" id="76759"/>
    <lineage>
        <taxon>Bacteria</taxon>
        <taxon>Pseudomonadati</taxon>
        <taxon>Pseudomonadota</taxon>
        <taxon>Gammaproteobacteria</taxon>
        <taxon>Pseudomonadales</taxon>
        <taxon>Pseudomonadaceae</taxon>
        <taxon>Pseudomonas</taxon>
    </lineage>
</organism>
<proteinExistence type="predicted"/>
<dbReference type="EMBL" id="QWLL01000035">
    <property type="protein sequence ID" value="RII76593.1"/>
    <property type="molecule type" value="Genomic_DNA"/>
</dbReference>
<protein>
    <submittedName>
        <fullName evidence="1">Uncharacterized protein</fullName>
    </submittedName>
</protein>
<sequence>MRGIDREVWLIAADDSASLQCALSDWLDCYAREPGYDDLVRITPACIGDRPYAALRDVLLAKSRKNVWYCDHGWHLELRMRLWKHLVRQLQRRLVMSGKATEALTEDLLAHDVGV</sequence>
<name>A0A399M482_9PSED</name>